<dbReference type="AlphaFoldDB" id="A0A517ZDQ1"/>
<keyword evidence="5" id="KW-1185">Reference proteome</keyword>
<dbReference type="SMART" id="SM00382">
    <property type="entry name" value="AAA"/>
    <property type="match status" value="1"/>
</dbReference>
<reference evidence="4 5" key="1">
    <citation type="submission" date="2019-02" db="EMBL/GenBank/DDBJ databases">
        <title>Deep-cultivation of Planctomycetes and their phenomic and genomic characterization uncovers novel biology.</title>
        <authorList>
            <person name="Wiegand S."/>
            <person name="Jogler M."/>
            <person name="Boedeker C."/>
            <person name="Pinto D."/>
            <person name="Vollmers J."/>
            <person name="Rivas-Marin E."/>
            <person name="Kohn T."/>
            <person name="Peeters S.H."/>
            <person name="Heuer A."/>
            <person name="Rast P."/>
            <person name="Oberbeckmann S."/>
            <person name="Bunk B."/>
            <person name="Jeske O."/>
            <person name="Meyerdierks A."/>
            <person name="Storesund J.E."/>
            <person name="Kallscheuer N."/>
            <person name="Luecker S."/>
            <person name="Lage O.M."/>
            <person name="Pohl T."/>
            <person name="Merkel B.J."/>
            <person name="Hornburger P."/>
            <person name="Mueller R.-W."/>
            <person name="Bruemmer F."/>
            <person name="Labrenz M."/>
            <person name="Spormann A.M."/>
            <person name="Op den Camp H."/>
            <person name="Overmann J."/>
            <person name="Amann R."/>
            <person name="Jetten M.S.M."/>
            <person name="Mascher T."/>
            <person name="Medema M.H."/>
            <person name="Devos D.P."/>
            <person name="Kaster A.-K."/>
            <person name="Ovreas L."/>
            <person name="Rohde M."/>
            <person name="Galperin M.Y."/>
            <person name="Jogler C."/>
        </authorList>
    </citation>
    <scope>NUCLEOTIDE SEQUENCE [LARGE SCALE GENOMIC DNA]</scope>
    <source>
        <strain evidence="4 5">Mal4</strain>
    </source>
</reference>
<evidence type="ECO:0000313" key="4">
    <source>
        <dbReference type="EMBL" id="QDU40606.1"/>
    </source>
</evidence>
<keyword evidence="1" id="KW-0547">Nucleotide-binding</keyword>
<dbReference type="Pfam" id="PF00005">
    <property type="entry name" value="ABC_tran"/>
    <property type="match status" value="1"/>
</dbReference>
<evidence type="ECO:0000256" key="1">
    <source>
        <dbReference type="ARBA" id="ARBA00022741"/>
    </source>
</evidence>
<dbReference type="InterPro" id="IPR017871">
    <property type="entry name" value="ABC_transporter-like_CS"/>
</dbReference>
<sequence length="225" mass="24623">MDYLSFHCDYTYTTGFRLDARFSAGAGVTALFGASGSGKSTVLALIAGLLRPTHGVISLGDRTLTETSARLHLPPEDRRVGLLFQNHCLLPHLTVRGNLEYGMKRRSSGRFRFDEIVGILELGDVLTRQPHELSGGQKQRVALGRALLSGPELLMLDEPFSGLDEPLQDRILEYLRRVLSEYRVPTLLVTHTPAHVHQLAGHVIHLDAGRVIATGSPAEVLGARS</sequence>
<dbReference type="InterPro" id="IPR027417">
    <property type="entry name" value="P-loop_NTPase"/>
</dbReference>
<dbReference type="OrthoDB" id="9790614at2"/>
<dbReference type="Proteomes" id="UP000320496">
    <property type="component" value="Chromosome"/>
</dbReference>
<evidence type="ECO:0000256" key="2">
    <source>
        <dbReference type="ARBA" id="ARBA00022840"/>
    </source>
</evidence>
<accession>A0A517ZDQ1</accession>
<dbReference type="InterPro" id="IPR050334">
    <property type="entry name" value="Molybdenum_import_ModC"/>
</dbReference>
<protein>
    <submittedName>
        <fullName evidence="4">Sulfate/thiosulfate import ATP-binding protein CysA</fullName>
    </submittedName>
</protein>
<evidence type="ECO:0000313" key="5">
    <source>
        <dbReference type="Proteomes" id="UP000320496"/>
    </source>
</evidence>
<organism evidence="4 5">
    <name type="scientific">Maioricimonas rarisocia</name>
    <dbReference type="NCBI Taxonomy" id="2528026"/>
    <lineage>
        <taxon>Bacteria</taxon>
        <taxon>Pseudomonadati</taxon>
        <taxon>Planctomycetota</taxon>
        <taxon>Planctomycetia</taxon>
        <taxon>Planctomycetales</taxon>
        <taxon>Planctomycetaceae</taxon>
        <taxon>Maioricimonas</taxon>
    </lineage>
</organism>
<keyword evidence="2 4" id="KW-0067">ATP-binding</keyword>
<dbReference type="RefSeq" id="WP_145371882.1">
    <property type="nucleotide sequence ID" value="NZ_CP036275.1"/>
</dbReference>
<dbReference type="PROSITE" id="PS50893">
    <property type="entry name" value="ABC_TRANSPORTER_2"/>
    <property type="match status" value="1"/>
</dbReference>
<gene>
    <name evidence="4" type="primary">cysA</name>
    <name evidence="4" type="ORF">Mal4_49640</name>
</gene>
<dbReference type="PROSITE" id="PS00211">
    <property type="entry name" value="ABC_TRANSPORTER_1"/>
    <property type="match status" value="1"/>
</dbReference>
<evidence type="ECO:0000259" key="3">
    <source>
        <dbReference type="PROSITE" id="PS50893"/>
    </source>
</evidence>
<dbReference type="PANTHER" id="PTHR43514">
    <property type="entry name" value="ABC TRANSPORTER I FAMILY MEMBER 10"/>
    <property type="match status" value="1"/>
</dbReference>
<dbReference type="Gene3D" id="3.40.50.300">
    <property type="entry name" value="P-loop containing nucleotide triphosphate hydrolases"/>
    <property type="match status" value="1"/>
</dbReference>
<dbReference type="GO" id="GO:0016887">
    <property type="term" value="F:ATP hydrolysis activity"/>
    <property type="evidence" value="ECO:0007669"/>
    <property type="project" value="InterPro"/>
</dbReference>
<dbReference type="SUPFAM" id="SSF52540">
    <property type="entry name" value="P-loop containing nucleoside triphosphate hydrolases"/>
    <property type="match status" value="1"/>
</dbReference>
<dbReference type="InterPro" id="IPR003439">
    <property type="entry name" value="ABC_transporter-like_ATP-bd"/>
</dbReference>
<dbReference type="PANTHER" id="PTHR43514:SF4">
    <property type="entry name" value="ABC TRANSPORTER I FAMILY MEMBER 10"/>
    <property type="match status" value="1"/>
</dbReference>
<feature type="domain" description="ABC transporter" evidence="3">
    <location>
        <begin position="1"/>
        <end position="225"/>
    </location>
</feature>
<dbReference type="EMBL" id="CP036275">
    <property type="protein sequence ID" value="QDU40606.1"/>
    <property type="molecule type" value="Genomic_DNA"/>
</dbReference>
<dbReference type="InterPro" id="IPR003593">
    <property type="entry name" value="AAA+_ATPase"/>
</dbReference>
<dbReference type="GO" id="GO:0005524">
    <property type="term" value="F:ATP binding"/>
    <property type="evidence" value="ECO:0007669"/>
    <property type="project" value="UniProtKB-KW"/>
</dbReference>
<proteinExistence type="predicted"/>
<dbReference type="KEGG" id="mri:Mal4_49640"/>
<name>A0A517ZDQ1_9PLAN</name>